<feature type="chain" id="PRO_5024955849" evidence="11">
    <location>
        <begin position="23"/>
        <end position="366"/>
    </location>
</feature>
<dbReference type="PANTHER" id="PTHR34501">
    <property type="entry name" value="PROTEIN YDDL-RELATED"/>
    <property type="match status" value="1"/>
</dbReference>
<evidence type="ECO:0000256" key="2">
    <source>
        <dbReference type="ARBA" id="ARBA00011233"/>
    </source>
</evidence>
<proteinExistence type="predicted"/>
<keyword evidence="4" id="KW-1134">Transmembrane beta strand</keyword>
<evidence type="ECO:0000313" key="14">
    <source>
        <dbReference type="Proteomes" id="UP000430120"/>
    </source>
</evidence>
<dbReference type="InterPro" id="IPR050298">
    <property type="entry name" value="Gram-neg_bact_OMP"/>
</dbReference>
<evidence type="ECO:0000256" key="6">
    <source>
        <dbReference type="ARBA" id="ARBA00022729"/>
    </source>
</evidence>
<feature type="signal peptide" evidence="11">
    <location>
        <begin position="1"/>
        <end position="22"/>
    </location>
</feature>
<keyword evidence="3" id="KW-0813">Transport</keyword>
<reference evidence="13 14" key="1">
    <citation type="submission" date="2019-09" db="EMBL/GenBank/DDBJ databases">
        <title>Draft genome sequences of 48 bacterial type strains from the CCUG.</title>
        <authorList>
            <person name="Tunovic T."/>
            <person name="Pineiro-Iglesias B."/>
            <person name="Unosson C."/>
            <person name="Inganas E."/>
            <person name="Ohlen M."/>
            <person name="Cardew S."/>
            <person name="Jensie-Markopoulos S."/>
            <person name="Salva-Serra F."/>
            <person name="Jaen-Luchoro D."/>
            <person name="Karlsson R."/>
            <person name="Svensson-Stadler L."/>
            <person name="Chun J."/>
            <person name="Moore E."/>
        </authorList>
    </citation>
    <scope>NUCLEOTIDE SEQUENCE [LARGE SCALE GENOMIC DNA]</scope>
    <source>
        <strain evidence="13 14">CCUG 30977</strain>
    </source>
</reference>
<dbReference type="Gene3D" id="2.40.160.10">
    <property type="entry name" value="Porin"/>
    <property type="match status" value="1"/>
</dbReference>
<evidence type="ECO:0000256" key="11">
    <source>
        <dbReference type="SAM" id="SignalP"/>
    </source>
</evidence>
<keyword evidence="10" id="KW-0998">Cell outer membrane</keyword>
<keyword evidence="5" id="KW-0812">Transmembrane</keyword>
<comment type="subcellular location">
    <subcellularLocation>
        <location evidence="1">Cell outer membrane</location>
        <topology evidence="1">Multi-pass membrane protein</topology>
    </subcellularLocation>
</comment>
<dbReference type="Pfam" id="PF13609">
    <property type="entry name" value="Porin_4"/>
    <property type="match status" value="1"/>
</dbReference>
<gene>
    <name evidence="13" type="ORF">F7Q92_09795</name>
</gene>
<evidence type="ECO:0000256" key="1">
    <source>
        <dbReference type="ARBA" id="ARBA00004571"/>
    </source>
</evidence>
<evidence type="ECO:0000259" key="12">
    <source>
        <dbReference type="Pfam" id="PF13609"/>
    </source>
</evidence>
<evidence type="ECO:0000256" key="7">
    <source>
        <dbReference type="ARBA" id="ARBA00023065"/>
    </source>
</evidence>
<dbReference type="GO" id="GO:0006811">
    <property type="term" value="P:monoatomic ion transport"/>
    <property type="evidence" value="ECO:0007669"/>
    <property type="project" value="UniProtKB-KW"/>
</dbReference>
<keyword evidence="6 11" id="KW-0732">Signal</keyword>
<feature type="domain" description="Porin" evidence="12">
    <location>
        <begin position="9"/>
        <end position="332"/>
    </location>
</feature>
<evidence type="ECO:0000256" key="10">
    <source>
        <dbReference type="ARBA" id="ARBA00023237"/>
    </source>
</evidence>
<dbReference type="SUPFAM" id="SSF56935">
    <property type="entry name" value="Porins"/>
    <property type="match status" value="1"/>
</dbReference>
<accession>A0A643FD93</accession>
<evidence type="ECO:0000256" key="8">
    <source>
        <dbReference type="ARBA" id="ARBA00023114"/>
    </source>
</evidence>
<sequence length="366" mass="38512">MKKLSLSTLAALGLLTPLLGLAQSQPDSQVSIFGTVDVGYRWRGDNVDPSRKHDSAIDSGLSTPSRLGFQGQEDLGGGLRAGFLFESGFGADTGTVAGGGFWSRQAYVSLTQRQLGTLSLGRQYTPGYLFESTVDPFGSVTVGQYNNVYLTEYRWDNQVAYVSPTLHGVTVAASLAANGYGQEASGRNVRVASLLPQYQNGPLFVGLHLQQLHSSLAGATHGKNVNVWDVGGTYDFGVLKLAALVGGRQASAGDFSPDTGATEAERTRQWLLGATVPLSAADALRVSYAHRASRPLDGGEQAVAGQWALGLEHALSKRTAVYAVFADVQNNAAAKASTTLASFVGAGYNAGNGYQRGFGAGLRHNF</sequence>
<keyword evidence="8" id="KW-0626">Porin</keyword>
<comment type="subunit">
    <text evidence="2">Homotrimer.</text>
</comment>
<dbReference type="GO" id="GO:0046930">
    <property type="term" value="C:pore complex"/>
    <property type="evidence" value="ECO:0007669"/>
    <property type="project" value="UniProtKB-KW"/>
</dbReference>
<protein>
    <submittedName>
        <fullName evidence="13">Porin</fullName>
    </submittedName>
</protein>
<dbReference type="PRINTS" id="PR00184">
    <property type="entry name" value="NEISSPPORIN"/>
</dbReference>
<organism evidence="13 14">
    <name type="scientific">Ideonella dechloratans</name>
    <dbReference type="NCBI Taxonomy" id="36863"/>
    <lineage>
        <taxon>Bacteria</taxon>
        <taxon>Pseudomonadati</taxon>
        <taxon>Pseudomonadota</taxon>
        <taxon>Betaproteobacteria</taxon>
        <taxon>Burkholderiales</taxon>
        <taxon>Sphaerotilaceae</taxon>
        <taxon>Ideonella</taxon>
    </lineage>
</organism>
<dbReference type="InterPro" id="IPR002299">
    <property type="entry name" value="Porin_Neis"/>
</dbReference>
<evidence type="ECO:0000256" key="5">
    <source>
        <dbReference type="ARBA" id="ARBA00022692"/>
    </source>
</evidence>
<evidence type="ECO:0000256" key="3">
    <source>
        <dbReference type="ARBA" id="ARBA00022448"/>
    </source>
</evidence>
<dbReference type="CDD" id="cd00342">
    <property type="entry name" value="gram_neg_porins"/>
    <property type="match status" value="1"/>
</dbReference>
<dbReference type="AlphaFoldDB" id="A0A643FD93"/>
<keyword evidence="9" id="KW-0472">Membrane</keyword>
<dbReference type="RefSeq" id="WP_151123967.1">
    <property type="nucleotide sequence ID" value="NZ_CP088081.1"/>
</dbReference>
<name>A0A643FD93_IDEDE</name>
<evidence type="ECO:0000313" key="13">
    <source>
        <dbReference type="EMBL" id="KAB0583015.1"/>
    </source>
</evidence>
<dbReference type="GO" id="GO:0009279">
    <property type="term" value="C:cell outer membrane"/>
    <property type="evidence" value="ECO:0007669"/>
    <property type="project" value="UniProtKB-SubCell"/>
</dbReference>
<evidence type="ECO:0000256" key="4">
    <source>
        <dbReference type="ARBA" id="ARBA00022452"/>
    </source>
</evidence>
<dbReference type="OrthoDB" id="5289162at2"/>
<dbReference type="Proteomes" id="UP000430120">
    <property type="component" value="Unassembled WGS sequence"/>
</dbReference>
<dbReference type="PANTHER" id="PTHR34501:SF9">
    <property type="entry name" value="MAJOR OUTER MEMBRANE PROTEIN P.IA"/>
    <property type="match status" value="1"/>
</dbReference>
<dbReference type="GO" id="GO:0015288">
    <property type="term" value="F:porin activity"/>
    <property type="evidence" value="ECO:0007669"/>
    <property type="project" value="UniProtKB-KW"/>
</dbReference>
<dbReference type="InterPro" id="IPR023614">
    <property type="entry name" value="Porin_dom_sf"/>
</dbReference>
<keyword evidence="14" id="KW-1185">Reference proteome</keyword>
<keyword evidence="7" id="KW-0406">Ion transport</keyword>
<dbReference type="EMBL" id="VZPB01000019">
    <property type="protein sequence ID" value="KAB0583015.1"/>
    <property type="molecule type" value="Genomic_DNA"/>
</dbReference>
<dbReference type="InterPro" id="IPR033900">
    <property type="entry name" value="Gram_neg_porin_domain"/>
</dbReference>
<evidence type="ECO:0000256" key="9">
    <source>
        <dbReference type="ARBA" id="ARBA00023136"/>
    </source>
</evidence>
<comment type="caution">
    <text evidence="13">The sequence shown here is derived from an EMBL/GenBank/DDBJ whole genome shotgun (WGS) entry which is preliminary data.</text>
</comment>